<dbReference type="STRING" id="1673428.CPM_1184"/>
<evidence type="ECO:0000313" key="7">
    <source>
        <dbReference type="EMBL" id="SIM66318.1"/>
    </source>
</evidence>
<evidence type="ECO:0000256" key="5">
    <source>
        <dbReference type="ARBA" id="ARBA00022840"/>
    </source>
</evidence>
<evidence type="ECO:0000313" key="8">
    <source>
        <dbReference type="EMBL" id="SJK84995.1"/>
    </source>
</evidence>
<evidence type="ECO:0000256" key="3">
    <source>
        <dbReference type="ARBA" id="ARBA00022741"/>
    </source>
</evidence>
<keyword evidence="2" id="KW-0436">Ligase</keyword>
<dbReference type="RefSeq" id="WP_021789470.1">
    <property type="nucleotide sequence ID" value="NZ_LT671858.1"/>
</dbReference>
<dbReference type="GO" id="GO:0009152">
    <property type="term" value="P:purine ribonucleotide biosynthetic process"/>
    <property type="evidence" value="ECO:0007669"/>
    <property type="project" value="UniProtKB-UniRule"/>
</dbReference>
<protein>
    <recommendedName>
        <fullName evidence="6">Phosphoribosylformylglycinamidine synthase subunit PurS</fullName>
    </recommendedName>
</protein>
<dbReference type="Proteomes" id="UP000195607">
    <property type="component" value="Chromosome I"/>
</dbReference>
<keyword evidence="3" id="KW-0547">Nucleotide-binding</keyword>
<sequence length="81" mass="9188">MVKIRLEISYLPGVEDPEATTLHHNLGILGYYSIDKVSMLKVYEMEFSEDEETAKNMAKTIAESILINPVINNYKLIVLGE</sequence>
<dbReference type="SUPFAM" id="SSF82697">
    <property type="entry name" value="PurS-like"/>
    <property type="match status" value="1"/>
</dbReference>
<name>A0A1N5V158_9ARCH</name>
<dbReference type="PANTHER" id="PTHR34696">
    <property type="entry name" value="PHOSPHORIBOSYLFORMYLGLYCINAMIDINE SYNTHASE SUBUNIT PURS"/>
    <property type="match status" value="1"/>
</dbReference>
<reference evidence="8" key="2">
    <citation type="submission" date="2016-06" db="EMBL/GenBank/DDBJ databases">
        <authorList>
            <person name="Olsen C.W."/>
            <person name="Carey S."/>
            <person name="Hinshaw L."/>
            <person name="Karasin A.I."/>
        </authorList>
    </citation>
    <scope>NUCLEOTIDE SEQUENCE [LARGE SCALE GENOMIC DNA]</scope>
    <source>
        <strain evidence="8">PM4</strain>
    </source>
</reference>
<dbReference type="PANTHER" id="PTHR34696:SF1">
    <property type="entry name" value="PHOSPHORIBOSYLFORMYLGLYCINAMIDINE SYNTHASE SUBUNIT PURS"/>
    <property type="match status" value="1"/>
</dbReference>
<dbReference type="EMBL" id="LT719092">
    <property type="protein sequence ID" value="SJK84995.1"/>
    <property type="molecule type" value="Genomic_DNA"/>
</dbReference>
<evidence type="ECO:0000313" key="10">
    <source>
        <dbReference type="Proteomes" id="UP000195607"/>
    </source>
</evidence>
<organism evidence="7 10">
    <name type="scientific">Cuniculiplasma divulgatum</name>
    <dbReference type="NCBI Taxonomy" id="1673428"/>
    <lineage>
        <taxon>Archaea</taxon>
        <taxon>Methanobacteriati</taxon>
        <taxon>Thermoplasmatota</taxon>
        <taxon>Thermoplasmata</taxon>
        <taxon>Thermoplasmatales</taxon>
        <taxon>Cuniculiplasmataceae</taxon>
        <taxon>Cuniculiplasma</taxon>
    </lineage>
</organism>
<reference evidence="7 10" key="1">
    <citation type="submission" date="2016-04" db="EMBL/GenBank/DDBJ databases">
        <authorList>
            <person name="Evans L.H."/>
            <person name="Alamgir A."/>
            <person name="Owens N."/>
            <person name="Weber N.D."/>
            <person name="Virtaneva K."/>
            <person name="Barbian K."/>
            <person name="Babar A."/>
            <person name="Rosenke K."/>
        </authorList>
    </citation>
    <scope>NUCLEOTIDE SEQUENCE [LARGE SCALE GENOMIC DNA]</scope>
    <source>
        <strain evidence="7">S5</strain>
        <strain evidence="10">S5(T) (JCM 30642 \VKM B-2941)</strain>
    </source>
</reference>
<dbReference type="GeneID" id="41588439"/>
<evidence type="ECO:0000313" key="9">
    <source>
        <dbReference type="Proteomes" id="UP000187822"/>
    </source>
</evidence>
<dbReference type="OrthoDB" id="56303at2157"/>
<dbReference type="Gene3D" id="3.30.1280.10">
    <property type="entry name" value="Phosphoribosylformylglycinamidine synthase subunit PurS"/>
    <property type="match status" value="1"/>
</dbReference>
<gene>
    <name evidence="8" type="ORF">CPM_1184</name>
    <name evidence="7" type="ORF">CSP5_1180</name>
</gene>
<proteinExistence type="predicted"/>
<keyword evidence="5" id="KW-0067">ATP-binding</keyword>
<accession>A0A1N5V158</accession>
<evidence type="ECO:0000256" key="2">
    <source>
        <dbReference type="ARBA" id="ARBA00022598"/>
    </source>
</evidence>
<dbReference type="Proteomes" id="UP000187822">
    <property type="component" value="Chromosome I"/>
</dbReference>
<dbReference type="GO" id="GO:0005524">
    <property type="term" value="F:ATP binding"/>
    <property type="evidence" value="ECO:0007669"/>
    <property type="project" value="UniProtKB-KW"/>
</dbReference>
<dbReference type="NCBIfam" id="TIGR00302">
    <property type="entry name" value="phosphoribosylformylglycinamidine synthase subunit PurS"/>
    <property type="match status" value="1"/>
</dbReference>
<dbReference type="EMBL" id="LT671858">
    <property type="protein sequence ID" value="SIM66318.1"/>
    <property type="molecule type" value="Genomic_DNA"/>
</dbReference>
<evidence type="ECO:0000256" key="1">
    <source>
        <dbReference type="ARBA" id="ARBA00022490"/>
    </source>
</evidence>
<keyword evidence="1" id="KW-0963">Cytoplasm</keyword>
<keyword evidence="4" id="KW-0658">Purine biosynthesis</keyword>
<dbReference type="InterPro" id="IPR003850">
    <property type="entry name" value="PurS"/>
</dbReference>
<dbReference type="AlphaFoldDB" id="A0A1N5V158"/>
<reference evidence="9" key="3">
    <citation type="submission" date="2016-06" db="EMBL/GenBank/DDBJ databases">
        <authorList>
            <person name="Toshchakov V.S."/>
        </authorList>
    </citation>
    <scope>NUCLEOTIDE SEQUENCE [LARGE SCALE GENOMIC DNA]</scope>
    <source>
        <strain>PM4 (JCM 30641</strain>
        <strain evidence="9">\VKM B-2940)</strain>
    </source>
</reference>
<keyword evidence="9" id="KW-1185">Reference proteome</keyword>
<dbReference type="GO" id="GO:0004642">
    <property type="term" value="F:phosphoribosylformylglycinamidine synthase activity"/>
    <property type="evidence" value="ECO:0007669"/>
    <property type="project" value="UniProtKB-UniRule"/>
</dbReference>
<dbReference type="InterPro" id="IPR036604">
    <property type="entry name" value="PurS-like_sf"/>
</dbReference>
<evidence type="ECO:0000256" key="6">
    <source>
        <dbReference type="NCBIfam" id="TIGR00302"/>
    </source>
</evidence>
<dbReference type="KEGG" id="cdiv:CPM_1184"/>
<dbReference type="Pfam" id="PF02700">
    <property type="entry name" value="PurS"/>
    <property type="match status" value="1"/>
</dbReference>
<evidence type="ECO:0000256" key="4">
    <source>
        <dbReference type="ARBA" id="ARBA00022755"/>
    </source>
</evidence>